<evidence type="ECO:0000313" key="1">
    <source>
        <dbReference type="EMBL" id="KAF6161264.1"/>
    </source>
</evidence>
<dbReference type="PANTHER" id="PTHR47264">
    <property type="entry name" value="OS01G0128800 PROTEIN"/>
    <property type="match status" value="1"/>
</dbReference>
<organism evidence="1 2">
    <name type="scientific">Kingdonia uniflora</name>
    <dbReference type="NCBI Taxonomy" id="39325"/>
    <lineage>
        <taxon>Eukaryota</taxon>
        <taxon>Viridiplantae</taxon>
        <taxon>Streptophyta</taxon>
        <taxon>Embryophyta</taxon>
        <taxon>Tracheophyta</taxon>
        <taxon>Spermatophyta</taxon>
        <taxon>Magnoliopsida</taxon>
        <taxon>Ranunculales</taxon>
        <taxon>Circaeasteraceae</taxon>
        <taxon>Kingdonia</taxon>
    </lineage>
</organism>
<name>A0A7J7N2I5_9MAGN</name>
<dbReference type="PANTHER" id="PTHR47264:SF3">
    <property type="entry name" value="SYNAPTOTAGMIN-5 ISOFORM X1"/>
    <property type="match status" value="1"/>
</dbReference>
<dbReference type="OrthoDB" id="1989922at2759"/>
<feature type="non-terminal residue" evidence="1">
    <location>
        <position position="1"/>
    </location>
</feature>
<protein>
    <submittedName>
        <fullName evidence="1">Uncharacterized protein</fullName>
    </submittedName>
</protein>
<accession>A0A7J7N2I5</accession>
<reference evidence="1 2" key="1">
    <citation type="journal article" date="2020" name="IScience">
        <title>Genome Sequencing of the Endangered Kingdonia uniflora (Circaeasteraceae, Ranunculales) Reveals Potential Mechanisms of Evolutionary Specialization.</title>
        <authorList>
            <person name="Sun Y."/>
            <person name="Deng T."/>
            <person name="Zhang A."/>
            <person name="Moore M.J."/>
            <person name="Landis J.B."/>
            <person name="Lin N."/>
            <person name="Zhang H."/>
            <person name="Zhang X."/>
            <person name="Huang J."/>
            <person name="Zhang X."/>
            <person name="Sun H."/>
            <person name="Wang H."/>
        </authorList>
    </citation>
    <scope>NUCLEOTIDE SEQUENCE [LARGE SCALE GENOMIC DNA]</scope>
    <source>
        <strain evidence="1">TB1705</strain>
        <tissue evidence="1">Leaf</tissue>
    </source>
</reference>
<keyword evidence="2" id="KW-1185">Reference proteome</keyword>
<comment type="caution">
    <text evidence="1">The sequence shown here is derived from an EMBL/GenBank/DDBJ whole genome shotgun (WGS) entry which is preliminary data.</text>
</comment>
<dbReference type="Proteomes" id="UP000541444">
    <property type="component" value="Unassembled WGS sequence"/>
</dbReference>
<dbReference type="EMBL" id="JACGCM010001135">
    <property type="protein sequence ID" value="KAF6161264.1"/>
    <property type="molecule type" value="Genomic_DNA"/>
</dbReference>
<sequence>MLQTYKCMVTLHVIFGKLYASNMHMQDNYGDSGYFLETGGTNKRKHVETLKLAEVSASNKLESFRASQEYGGFQQRLVVEDLNKRWKRVILNTSLILMPILDGQAVLYSFKSIPEVRRGVAFGSGSSQLLPATELPGVSS</sequence>
<gene>
    <name evidence="1" type="ORF">GIB67_009151</name>
</gene>
<proteinExistence type="predicted"/>
<dbReference type="AlphaFoldDB" id="A0A7J7N2I5"/>
<evidence type="ECO:0000313" key="2">
    <source>
        <dbReference type="Proteomes" id="UP000541444"/>
    </source>
</evidence>